<dbReference type="EMBL" id="CAJHNH020003038">
    <property type="protein sequence ID" value="CAG5128382.1"/>
    <property type="molecule type" value="Genomic_DNA"/>
</dbReference>
<dbReference type="InterPro" id="IPR015915">
    <property type="entry name" value="Kelch-typ_b-propeller"/>
</dbReference>
<gene>
    <name evidence="8" type="ORF">CUNI_LOCUS13940</name>
</gene>
<dbReference type="Gene3D" id="2.120.10.80">
    <property type="entry name" value="Kelch-type beta propeller"/>
    <property type="match status" value="2"/>
</dbReference>
<dbReference type="SUPFAM" id="SSF117281">
    <property type="entry name" value="Kelch motif"/>
    <property type="match status" value="2"/>
</dbReference>
<dbReference type="PROSITE" id="PS01180">
    <property type="entry name" value="CUB"/>
    <property type="match status" value="1"/>
</dbReference>
<proteinExistence type="predicted"/>
<feature type="domain" description="CUB" evidence="6">
    <location>
        <begin position="26"/>
        <end position="135"/>
    </location>
</feature>
<dbReference type="PROSITE" id="PS50026">
    <property type="entry name" value="EGF_3"/>
    <property type="match status" value="1"/>
</dbReference>
<dbReference type="CDD" id="cd00041">
    <property type="entry name" value="CUB"/>
    <property type="match status" value="1"/>
</dbReference>
<dbReference type="SUPFAM" id="SSF49854">
    <property type="entry name" value="Spermadhesin, CUB domain"/>
    <property type="match status" value="1"/>
</dbReference>
<evidence type="ECO:0000259" key="7">
    <source>
        <dbReference type="PROSITE" id="PS50026"/>
    </source>
</evidence>
<dbReference type="Pfam" id="PF00431">
    <property type="entry name" value="CUB"/>
    <property type="match status" value="1"/>
</dbReference>
<evidence type="ECO:0000256" key="3">
    <source>
        <dbReference type="ARBA" id="ARBA00023157"/>
    </source>
</evidence>
<dbReference type="Gene3D" id="2.60.120.290">
    <property type="entry name" value="Spermadhesin, CUB domain"/>
    <property type="match status" value="1"/>
</dbReference>
<keyword evidence="5" id="KW-0732">Signal</keyword>
<dbReference type="PROSITE" id="PS00022">
    <property type="entry name" value="EGF_1"/>
    <property type="match status" value="1"/>
</dbReference>
<evidence type="ECO:0000313" key="8">
    <source>
        <dbReference type="EMBL" id="CAG5128382.1"/>
    </source>
</evidence>
<feature type="signal peptide" evidence="5">
    <location>
        <begin position="1"/>
        <end position="22"/>
    </location>
</feature>
<keyword evidence="1" id="KW-0880">Kelch repeat</keyword>
<name>A0A8S3ZM83_9EUPU</name>
<dbReference type="PANTHER" id="PTHR46376:SF2">
    <property type="entry name" value="DISTRACTED, ISOFORM B"/>
    <property type="match status" value="1"/>
</dbReference>
<dbReference type="InterPro" id="IPR051568">
    <property type="entry name" value="LZTR1/Attractin"/>
</dbReference>
<evidence type="ECO:0000259" key="6">
    <source>
        <dbReference type="PROSITE" id="PS01180"/>
    </source>
</evidence>
<dbReference type="InterPro" id="IPR056737">
    <property type="entry name" value="Beta-prop_ATRN-MKLN-like"/>
</dbReference>
<dbReference type="Pfam" id="PF24981">
    <property type="entry name" value="Beta-prop_ATRN-LZTR1"/>
    <property type="match status" value="1"/>
</dbReference>
<feature type="domain" description="EGF-like" evidence="7">
    <location>
        <begin position="164"/>
        <end position="200"/>
    </location>
</feature>
<accession>A0A8S3ZM83</accession>
<dbReference type="AlphaFoldDB" id="A0A8S3ZM83"/>
<dbReference type="SMART" id="SM00042">
    <property type="entry name" value="CUB"/>
    <property type="match status" value="1"/>
</dbReference>
<comment type="caution">
    <text evidence="8">The sequence shown here is derived from an EMBL/GenBank/DDBJ whole genome shotgun (WGS) entry which is preliminary data.</text>
</comment>
<dbReference type="PROSITE" id="PS01186">
    <property type="entry name" value="EGF_2"/>
    <property type="match status" value="1"/>
</dbReference>
<dbReference type="InterPro" id="IPR035914">
    <property type="entry name" value="Sperma_CUB_dom_sf"/>
</dbReference>
<evidence type="ECO:0000313" key="9">
    <source>
        <dbReference type="Proteomes" id="UP000678393"/>
    </source>
</evidence>
<protein>
    <recommendedName>
        <fullName evidence="10">Multiple epidermal growth factor-like domains protein 8</fullName>
    </recommendedName>
</protein>
<feature type="disulfide bond" evidence="4">
    <location>
        <begin position="190"/>
        <end position="199"/>
    </location>
</feature>
<evidence type="ECO:0000256" key="5">
    <source>
        <dbReference type="SAM" id="SignalP"/>
    </source>
</evidence>
<dbReference type="GO" id="GO:0005794">
    <property type="term" value="C:Golgi apparatus"/>
    <property type="evidence" value="ECO:0007669"/>
    <property type="project" value="TreeGrafter"/>
</dbReference>
<dbReference type="OrthoDB" id="263283at2759"/>
<dbReference type="InterPro" id="IPR000859">
    <property type="entry name" value="CUB_dom"/>
</dbReference>
<keyword evidence="9" id="KW-1185">Reference proteome</keyword>
<keyword evidence="2" id="KW-0677">Repeat</keyword>
<organism evidence="8 9">
    <name type="scientific">Candidula unifasciata</name>
    <dbReference type="NCBI Taxonomy" id="100452"/>
    <lineage>
        <taxon>Eukaryota</taxon>
        <taxon>Metazoa</taxon>
        <taxon>Spiralia</taxon>
        <taxon>Lophotrochozoa</taxon>
        <taxon>Mollusca</taxon>
        <taxon>Gastropoda</taxon>
        <taxon>Heterobranchia</taxon>
        <taxon>Euthyneura</taxon>
        <taxon>Panpulmonata</taxon>
        <taxon>Eupulmonata</taxon>
        <taxon>Stylommatophora</taxon>
        <taxon>Helicina</taxon>
        <taxon>Helicoidea</taxon>
        <taxon>Geomitridae</taxon>
        <taxon>Candidula</taxon>
    </lineage>
</organism>
<feature type="chain" id="PRO_5035870791" description="Multiple epidermal growth factor-like domains protein 8" evidence="5">
    <location>
        <begin position="23"/>
        <end position="908"/>
    </location>
</feature>
<evidence type="ECO:0000256" key="2">
    <source>
        <dbReference type="ARBA" id="ARBA00022737"/>
    </source>
</evidence>
<evidence type="ECO:0008006" key="10">
    <source>
        <dbReference type="Google" id="ProtNLM"/>
    </source>
</evidence>
<keyword evidence="3 4" id="KW-1015">Disulfide bond</keyword>
<comment type="caution">
    <text evidence="4">Lacks conserved residue(s) required for the propagation of feature annotation.</text>
</comment>
<dbReference type="Gene3D" id="2.10.25.10">
    <property type="entry name" value="Laminin"/>
    <property type="match status" value="1"/>
</dbReference>
<feature type="non-terminal residue" evidence="8">
    <location>
        <position position="1"/>
    </location>
</feature>
<dbReference type="InterPro" id="IPR000742">
    <property type="entry name" value="EGF"/>
</dbReference>
<keyword evidence="4" id="KW-0245">EGF-like domain</keyword>
<dbReference type="Proteomes" id="UP000678393">
    <property type="component" value="Unassembled WGS sequence"/>
</dbReference>
<reference evidence="8" key="1">
    <citation type="submission" date="2021-04" db="EMBL/GenBank/DDBJ databases">
        <authorList>
            <consortium name="Molecular Ecology Group"/>
        </authorList>
    </citation>
    <scope>NUCLEOTIDE SEQUENCE</scope>
</reference>
<dbReference type="PANTHER" id="PTHR46376">
    <property type="entry name" value="LEUCINE-ZIPPER-LIKE TRANSCRIPTIONAL REGULATOR 1"/>
    <property type="match status" value="1"/>
</dbReference>
<feature type="disulfide bond" evidence="4">
    <location>
        <begin position="168"/>
        <end position="178"/>
    </location>
</feature>
<evidence type="ECO:0000256" key="4">
    <source>
        <dbReference type="PROSITE-ProRule" id="PRU00076"/>
    </source>
</evidence>
<sequence>MTSRSLNWRLFFLVALFSRSQSSNNCSGRKVLNGQEGFISDGPEMYKANSHCEWLIDAGSPNKTIHLTFESMSTECSFDFLFIYDGNSYNSRLIATLSGDSPPKEVTASSGHMLLYLFSDRNYLKMGFEARYKIFDCPGNCNERGDCKNHICHCKNGFSGDACEVKNCPSECNTHGECKFHSYKLQSCHCNPGYVGRACDLQVSGTEGLGQWYTVQTDKKRFPPRTSHTAVFADDCIWVFGGFDLNVVLDDLLRFCLSENLWESLAKPDHIATANKTVSWPAGRSGHAVDSYGDGFYIFGGILGDGLHSNELWFFNITSLSWTQCATESVIMPERLTGHTLTAADDYLYVIGGKNEDRIFLNVMYRISASHPDQWERVLAKGGNYPLKRLVGHTSVYYRHSRSLIVFGGYTQGSALFSDRSKDILSFNIDDLYWAYFHSEDWNKDSTPRHRAFHSVVVMGNYLVIYGGNTHDHSGLEICYSHEIFFYHLGCHVWLNHTYFTGNSSTGGMPSKGRFGHTAVAANGNIMFIIGGYSGQVLGDLLAYKFPSAIAGFEDNCPAVPVAGFSADHCEEYSNSHSRVCQEDPECIFCNQGRVDKGNQSCIHRTRSELCVSGDFHDSADRCPGICPVLHTCGACVSHGKGVEQAAELRPRRTYIQECSWCVKEAKCQTNSAPQGTCLSPVQTESGLQGWWGGLSANLTTLLQCQLEDLPAGLHLIKYRDPQNSSFPDEVSIIRKTQGTTGYTATKLIESAFIYSSKFLGYIHPLNTSAFNGENLTLFLGLKSARAVLNLSLDDSESLEETVIVMAEAPKFNSTQASRKSGLAVFPVVDRGHKYFIQLATEQSRPPPGPQTSPVEATITLGWNGGLHQSSKQHLITAEFLEPYSNGNCSSSYNCLACLSDTLCSWCE</sequence>
<evidence type="ECO:0000256" key="1">
    <source>
        <dbReference type="ARBA" id="ARBA00022441"/>
    </source>
</evidence>